<dbReference type="PANTHER" id="PTHR33594">
    <property type="entry name" value="SUPERFAMILY HYDROLASE, PUTATIVE (AFU_ORTHOLOGUE AFUA_1G03035)-RELATED"/>
    <property type="match status" value="1"/>
</dbReference>
<dbReference type="OrthoDB" id="9797344at2"/>
<evidence type="ECO:0000313" key="2">
    <source>
        <dbReference type="EMBL" id="SDU79993.1"/>
    </source>
</evidence>
<dbReference type="Proteomes" id="UP000214355">
    <property type="component" value="Chromosome I"/>
</dbReference>
<protein>
    <recommendedName>
        <fullName evidence="1">HD/PDEase domain-containing protein</fullName>
    </recommendedName>
</protein>
<dbReference type="Pfam" id="PF01966">
    <property type="entry name" value="HD"/>
    <property type="match status" value="1"/>
</dbReference>
<keyword evidence="3" id="KW-1185">Reference proteome</keyword>
<dbReference type="InterPro" id="IPR003607">
    <property type="entry name" value="HD/PDEase_dom"/>
</dbReference>
<dbReference type="CDD" id="cd00077">
    <property type="entry name" value="HDc"/>
    <property type="match status" value="1"/>
</dbReference>
<evidence type="ECO:0000313" key="3">
    <source>
        <dbReference type="Proteomes" id="UP000214355"/>
    </source>
</evidence>
<sequence length="216" mass="24604">MSNINWDTVRSSVARVYQQDSSGHGMDHIDRVVSLCQRIIADTDEPVDTDVILMSAYVHDMIDPKVVSDPARARQDLTDFLHSQQLSDSQIAEIFEIIDHMSFAKNLTAHQPLNINGQIVQDADRLDAIGAIGIARAFYYGGKFGDPLYDPARPPRDLNDETQYRVHNTVINHFYEKLFRLTDSLNTPVAQRIGELRNERMRSFVVDFISEWNGKP</sequence>
<dbReference type="Gene3D" id="1.20.58.1910">
    <property type="match status" value="1"/>
</dbReference>
<dbReference type="PANTHER" id="PTHR33594:SF1">
    <property type="entry name" value="HD_PDEASE DOMAIN-CONTAINING PROTEIN"/>
    <property type="match status" value="1"/>
</dbReference>
<reference evidence="3" key="1">
    <citation type="submission" date="2016-10" db="EMBL/GenBank/DDBJ databases">
        <authorList>
            <person name="Varghese N."/>
            <person name="Submissions S."/>
        </authorList>
    </citation>
    <scope>NUCLEOTIDE SEQUENCE [LARGE SCALE GENOMIC DNA]</scope>
    <source>
        <strain evidence="3">DSM 10002</strain>
    </source>
</reference>
<dbReference type="RefSeq" id="WP_091280722.1">
    <property type="nucleotide sequence ID" value="NZ_LT629804.1"/>
</dbReference>
<dbReference type="SMART" id="SM00471">
    <property type="entry name" value="HDc"/>
    <property type="match status" value="1"/>
</dbReference>
<dbReference type="STRING" id="131112.SAMN04489737_1063"/>
<dbReference type="InterPro" id="IPR006674">
    <property type="entry name" value="HD_domain"/>
</dbReference>
<dbReference type="SUPFAM" id="SSF109604">
    <property type="entry name" value="HD-domain/PDEase-like"/>
    <property type="match status" value="1"/>
</dbReference>
<dbReference type="EMBL" id="LT629804">
    <property type="protein sequence ID" value="SDU79993.1"/>
    <property type="molecule type" value="Genomic_DNA"/>
</dbReference>
<accession>A0A1H2LG34</accession>
<dbReference type="Gene3D" id="1.10.472.50">
    <property type="entry name" value="HD-domain/PDEase-like"/>
    <property type="match status" value="1"/>
</dbReference>
<evidence type="ECO:0000259" key="1">
    <source>
        <dbReference type="SMART" id="SM00471"/>
    </source>
</evidence>
<gene>
    <name evidence="2" type="ORF">SAMN04489737_1063</name>
</gene>
<dbReference type="GeneID" id="65344801"/>
<dbReference type="AlphaFoldDB" id="A0A1H2LG34"/>
<name>A0A1H2LG34_9ACTO</name>
<organism evidence="2 3">
    <name type="scientific">Arcanobacterium phocae</name>
    <dbReference type="NCBI Taxonomy" id="131112"/>
    <lineage>
        <taxon>Bacteria</taxon>
        <taxon>Bacillati</taxon>
        <taxon>Actinomycetota</taxon>
        <taxon>Actinomycetes</taxon>
        <taxon>Actinomycetales</taxon>
        <taxon>Actinomycetaceae</taxon>
        <taxon>Arcanobacterium</taxon>
    </lineage>
</organism>
<proteinExistence type="predicted"/>
<feature type="domain" description="HD/PDEase" evidence="1">
    <location>
        <begin position="21"/>
        <end position="138"/>
    </location>
</feature>